<comment type="caution">
    <text evidence="3">The sequence shown here is derived from an EMBL/GenBank/DDBJ whole genome shotgun (WGS) entry which is preliminary data.</text>
</comment>
<proteinExistence type="predicted"/>
<dbReference type="InterPro" id="IPR006905">
    <property type="entry name" value="Flavin_halogenase"/>
</dbReference>
<evidence type="ECO:0000256" key="1">
    <source>
        <dbReference type="PIRSR" id="PIRSR011396-1"/>
    </source>
</evidence>
<dbReference type="PANTHER" id="PTHR43747">
    <property type="entry name" value="FAD-BINDING PROTEIN"/>
    <property type="match status" value="1"/>
</dbReference>
<gene>
    <name evidence="3" type="ORF">G3572_10160</name>
</gene>
<accession>A0A6B3RP00</accession>
<sequence>MRVIVVGGGSAGWIAAATLQSRLNGSGPGRVDITLVESPDTPRIGVGEATIPTMRDMLRGFGIAEAKFMRACEASFKHAIRFDDWSAPGSRYLHPFHRHLTPDMQMAAARWLEGDGASPFDSFASAQPGLISAGLAPRGLDGADYQGAVPYAYHMDAEMFADALAAHCVARGVRHLRDHVDQVHRDAGGLVTGLALRGGQRIMADLYIDCTGFRALLSPQANEPGGWVDQSAHLLCDRAVAFRVPEDPERFTPAPFTRARALGSGWCWDIGLMTRRGRGYVYSSAHISGEDAEAELRAEEGAAAAGLTARHLRFRVGRQVAPWTGNVVAIGLAAGFLEPLESTGLYLADYASRVLCEMFPPSPAHAANPALARRHNQLLAEVHDDILDFILLHFVVAGRRDTVFWRDASAPQRLTDRLAHLLEIWNVRPPRFSDFSLRYSPFNELNYEFILLGSGWRPAGLNRGPGTNLPPGLAAANRAIAAGLPTNSALLAHIHGGPRAARP</sequence>
<dbReference type="AlphaFoldDB" id="A0A6B3RP00"/>
<dbReference type="Pfam" id="PF04820">
    <property type="entry name" value="Trp_halogenase"/>
    <property type="match status" value="1"/>
</dbReference>
<reference evidence="3 4" key="1">
    <citation type="submission" date="2020-02" db="EMBL/GenBank/DDBJ databases">
        <title>Rhodobacter algicola sp. nov., isolated from microalga culture.</title>
        <authorList>
            <person name="Park C.-Y."/>
        </authorList>
    </citation>
    <scope>NUCLEOTIDE SEQUENCE [LARGE SCALE GENOMIC DNA]</scope>
    <source>
        <strain evidence="3 4">ETT8</strain>
    </source>
</reference>
<dbReference type="GO" id="GO:0000166">
    <property type="term" value="F:nucleotide binding"/>
    <property type="evidence" value="ECO:0007669"/>
    <property type="project" value="UniProtKB-KW"/>
</dbReference>
<dbReference type="EMBL" id="JAAIKE010000003">
    <property type="protein sequence ID" value="NEX46568.1"/>
    <property type="molecule type" value="Genomic_DNA"/>
</dbReference>
<dbReference type="PANTHER" id="PTHR43747:SF4">
    <property type="entry name" value="FLAVIN-DEPENDENT TRYPTOPHAN HALOGENASE"/>
    <property type="match status" value="1"/>
</dbReference>
<dbReference type="InterPro" id="IPR033856">
    <property type="entry name" value="Trp_halogen"/>
</dbReference>
<keyword evidence="2" id="KW-0274">FAD</keyword>
<keyword evidence="2" id="KW-0285">Flavoprotein</keyword>
<dbReference type="Proteomes" id="UP000481421">
    <property type="component" value="Unassembled WGS sequence"/>
</dbReference>
<feature type="active site" evidence="1">
    <location>
        <position position="77"/>
    </location>
</feature>
<dbReference type="SUPFAM" id="SSF51905">
    <property type="entry name" value="FAD/NAD(P)-binding domain"/>
    <property type="match status" value="1"/>
</dbReference>
<feature type="binding site" evidence="2">
    <location>
        <position position="180"/>
    </location>
    <ligand>
        <name>FAD</name>
        <dbReference type="ChEBI" id="CHEBI:57692"/>
    </ligand>
</feature>
<dbReference type="RefSeq" id="WP_164611415.1">
    <property type="nucleotide sequence ID" value="NZ_JAAIKE010000003.1"/>
</dbReference>
<feature type="binding site" evidence="2">
    <location>
        <position position="341"/>
    </location>
    <ligand>
        <name>L-tryptophan</name>
        <dbReference type="ChEBI" id="CHEBI:57912"/>
    </ligand>
</feature>
<organism evidence="3 4">
    <name type="scientific">Pseudotabrizicola algicola</name>
    <dbReference type="NCBI Taxonomy" id="2709381"/>
    <lineage>
        <taxon>Bacteria</taxon>
        <taxon>Pseudomonadati</taxon>
        <taxon>Pseudomonadota</taxon>
        <taxon>Alphaproteobacteria</taxon>
        <taxon>Rhodobacterales</taxon>
        <taxon>Paracoccaceae</taxon>
        <taxon>Pseudotabrizicola</taxon>
    </lineage>
</organism>
<feature type="binding site" evidence="2">
    <location>
        <begin position="8"/>
        <end position="11"/>
    </location>
    <ligand>
        <name>FAD</name>
        <dbReference type="ChEBI" id="CHEBI:57692"/>
    </ligand>
</feature>
<evidence type="ECO:0000313" key="3">
    <source>
        <dbReference type="EMBL" id="NEX46568.1"/>
    </source>
</evidence>
<feature type="binding site" evidence="2">
    <location>
        <position position="332"/>
    </location>
    <ligand>
        <name>FAD</name>
        <dbReference type="ChEBI" id="CHEBI:57692"/>
    </ligand>
</feature>
<keyword evidence="4" id="KW-1185">Reference proteome</keyword>
<feature type="binding site" evidence="2">
    <location>
        <position position="77"/>
    </location>
    <ligand>
        <name>7-chloro-L-tryptophan</name>
        <dbReference type="ChEBI" id="CHEBI:58713"/>
    </ligand>
</feature>
<name>A0A6B3RP00_9RHOB</name>
<dbReference type="PIRSF" id="PIRSF011396">
    <property type="entry name" value="Trp_halogenase"/>
    <property type="match status" value="1"/>
</dbReference>
<dbReference type="GO" id="GO:0004497">
    <property type="term" value="F:monooxygenase activity"/>
    <property type="evidence" value="ECO:0007669"/>
    <property type="project" value="InterPro"/>
</dbReference>
<keyword evidence="2" id="KW-0547">Nucleotide-binding</keyword>
<evidence type="ECO:0000256" key="2">
    <source>
        <dbReference type="PIRSR" id="PIRSR011396-2"/>
    </source>
</evidence>
<dbReference type="Gene3D" id="3.50.50.60">
    <property type="entry name" value="FAD/NAD(P)-binding domain"/>
    <property type="match status" value="1"/>
</dbReference>
<dbReference type="InterPro" id="IPR036188">
    <property type="entry name" value="FAD/NAD-bd_sf"/>
</dbReference>
<dbReference type="InterPro" id="IPR050816">
    <property type="entry name" value="Flavin-dep_Halogenase_NPB"/>
</dbReference>
<protein>
    <submittedName>
        <fullName evidence="3">Tryptophan 7-halogenase</fullName>
    </submittedName>
</protein>
<evidence type="ECO:0000313" key="4">
    <source>
        <dbReference type="Proteomes" id="UP000481421"/>
    </source>
</evidence>